<name>A0A2P2QV89_RHIMU</name>
<dbReference type="EMBL" id="GGEC01090310">
    <property type="protein sequence ID" value="MBX70794.1"/>
    <property type="molecule type" value="Transcribed_RNA"/>
</dbReference>
<evidence type="ECO:0000313" key="1">
    <source>
        <dbReference type="EMBL" id="MBX70794.1"/>
    </source>
</evidence>
<sequence length="39" mass="4484">MLERKGIEQKSLVAHYFGCHSGLAPLPNPARVYTIYFIY</sequence>
<organism evidence="1">
    <name type="scientific">Rhizophora mucronata</name>
    <name type="common">Asiatic mangrove</name>
    <dbReference type="NCBI Taxonomy" id="61149"/>
    <lineage>
        <taxon>Eukaryota</taxon>
        <taxon>Viridiplantae</taxon>
        <taxon>Streptophyta</taxon>
        <taxon>Embryophyta</taxon>
        <taxon>Tracheophyta</taxon>
        <taxon>Spermatophyta</taxon>
        <taxon>Magnoliopsida</taxon>
        <taxon>eudicotyledons</taxon>
        <taxon>Gunneridae</taxon>
        <taxon>Pentapetalae</taxon>
        <taxon>rosids</taxon>
        <taxon>fabids</taxon>
        <taxon>Malpighiales</taxon>
        <taxon>Rhizophoraceae</taxon>
        <taxon>Rhizophora</taxon>
    </lineage>
</organism>
<proteinExistence type="predicted"/>
<reference evidence="1" key="1">
    <citation type="submission" date="2018-02" db="EMBL/GenBank/DDBJ databases">
        <title>Rhizophora mucronata_Transcriptome.</title>
        <authorList>
            <person name="Meera S.P."/>
            <person name="Sreeshan A."/>
            <person name="Augustine A."/>
        </authorList>
    </citation>
    <scope>NUCLEOTIDE SEQUENCE</scope>
    <source>
        <tissue evidence="1">Leaf</tissue>
    </source>
</reference>
<protein>
    <submittedName>
        <fullName evidence="1">Uncharacterized protein</fullName>
    </submittedName>
</protein>
<accession>A0A2P2QV89</accession>
<dbReference type="AlphaFoldDB" id="A0A2P2QV89"/>